<dbReference type="EMBL" id="BK014050">
    <property type="protein sequence ID" value="DAD52258.1"/>
    <property type="molecule type" value="Genomic_RNA"/>
</dbReference>
<dbReference type="InterPro" id="IPR005563">
    <property type="entry name" value="A_protein"/>
</dbReference>
<protein>
    <submittedName>
        <fullName evidence="8">Maturation protein</fullName>
    </submittedName>
</protein>
<evidence type="ECO:0000256" key="7">
    <source>
        <dbReference type="ARBA" id="ARBA00035110"/>
    </source>
</evidence>
<evidence type="ECO:0000256" key="1">
    <source>
        <dbReference type="ARBA" id="ARBA00004328"/>
    </source>
</evidence>
<sequence>RLCRSCIFKTKCPKVDLSIVLLLGLNPNREITLMTYRNEEQTLYFPPNPESSVSHYHKNYCSSSNSPRIDGKLKFKPNTLDFVRKTYNSYGGRSTMWSNSTSVQHNSFSTFGIGNVFAGNSASSWKDDIDYMAVTKFYSDLADIKLNLGQVLAERKQTIDLIATTAGRIANAYSSLRRGRNPFTGSIVNRNDASKYWLEYTYGWTPLLSDVYAAMEIEKVSPPPVHYKKSRTGNQSSGPYLAKQIHIYSSPPSWNSLNIDFNYYHDKRLEKYRICISADVSVSDPSVAFAQQLGLTNPALLAWELMPYSFVVDWFLPIGGWLSAQQALLGLSLSRTSVTRTYVCITDGHAEVIPGENSYAYGEEKYSSFEKYKTRSLDIPNLPLPRPKNPLSVSHALSSLALLQQVFGRK</sequence>
<evidence type="ECO:0000256" key="2">
    <source>
        <dbReference type="ARBA" id="ARBA00022581"/>
    </source>
</evidence>
<organism evidence="8 9">
    <name type="scientific">ssRNA phage SRR6960507_3</name>
    <dbReference type="NCBI Taxonomy" id="2786513"/>
    <lineage>
        <taxon>Viruses</taxon>
        <taxon>Riboviria</taxon>
        <taxon>Orthornavirae</taxon>
        <taxon>Lenarviricota</taxon>
        <taxon>Leviviricetes</taxon>
        <taxon>Norzivirales</taxon>
        <taxon>Fiersviridae</taxon>
        <taxon>Fiyodovirus</taxon>
        <taxon>Fiyodovirus limihabitans</taxon>
    </lineage>
</organism>
<evidence type="ECO:0000256" key="4">
    <source>
        <dbReference type="ARBA" id="ARBA00022844"/>
    </source>
</evidence>
<comment type="similarity">
    <text evidence="7">Belongs to the Leviviricetes maturation protein family.</text>
</comment>
<keyword evidence="4" id="KW-0946">Virion</keyword>
<evidence type="ECO:0000256" key="5">
    <source>
        <dbReference type="ARBA" id="ARBA00023104"/>
    </source>
</evidence>
<evidence type="ECO:0000313" key="8">
    <source>
        <dbReference type="EMBL" id="DAD52258.1"/>
    </source>
</evidence>
<evidence type="ECO:0000256" key="6">
    <source>
        <dbReference type="ARBA" id="ARBA00023296"/>
    </source>
</evidence>
<dbReference type="Pfam" id="PF03863">
    <property type="entry name" value="Phage_mat-A"/>
    <property type="match status" value="2"/>
</dbReference>
<reference evidence="8" key="1">
    <citation type="submission" date="2020-09" db="EMBL/GenBank/DDBJ databases">
        <title>Leviviricetes taxonomy.</title>
        <authorList>
            <person name="Stockdale S.R."/>
            <person name="Callanan J."/>
            <person name="Adriaenssens E.M."/>
            <person name="Kuhn J.H."/>
            <person name="Rumnieks J."/>
            <person name="Shkoporov A."/>
            <person name="Draper L.A."/>
            <person name="Ross P."/>
            <person name="Hill C."/>
        </authorList>
    </citation>
    <scope>NUCLEOTIDE SEQUENCE</scope>
</reference>
<keyword evidence="5" id="KW-1175">Viral attachment to host cell pilus</keyword>
<gene>
    <name evidence="8" type="primary">SRR6960507_3_1</name>
</gene>
<dbReference type="KEGG" id="vg:80398325"/>
<evidence type="ECO:0000256" key="3">
    <source>
        <dbReference type="ARBA" id="ARBA00022804"/>
    </source>
</evidence>
<keyword evidence="9" id="KW-1185">Reference proteome</keyword>
<comment type="subcellular location">
    <subcellularLocation>
        <location evidence="1">Virion</location>
    </subcellularLocation>
</comment>
<accession>A0A8S5L4Y1</accession>
<dbReference type="GeneID" id="80398325"/>
<keyword evidence="6" id="KW-1160">Virus entry into host cell</keyword>
<proteinExistence type="inferred from homology"/>
<feature type="non-terminal residue" evidence="8">
    <location>
        <position position="1"/>
    </location>
</feature>
<keyword evidence="2" id="KW-0945">Host-virus interaction</keyword>
<dbReference type="GO" id="GO:0044423">
    <property type="term" value="C:virion component"/>
    <property type="evidence" value="ECO:0007669"/>
    <property type="project" value="UniProtKB-KW"/>
</dbReference>
<name>A0A8S5L4Y1_9VIRU</name>
<keyword evidence="3" id="KW-1161">Viral attachment to host cell</keyword>
<evidence type="ECO:0000313" key="9">
    <source>
        <dbReference type="Proteomes" id="UP000678105"/>
    </source>
</evidence>
<dbReference type="RefSeq" id="YP_010769337.1">
    <property type="nucleotide sequence ID" value="NC_073944.1"/>
</dbReference>
<dbReference type="GO" id="GO:0039666">
    <property type="term" value="P:virion attachment to host cell pilus"/>
    <property type="evidence" value="ECO:0007669"/>
    <property type="project" value="UniProtKB-KW"/>
</dbReference>
<dbReference type="Proteomes" id="UP000678105">
    <property type="component" value="Segment"/>
</dbReference>